<dbReference type="GO" id="GO:0006508">
    <property type="term" value="P:proteolysis"/>
    <property type="evidence" value="ECO:0007669"/>
    <property type="project" value="InterPro"/>
</dbReference>
<dbReference type="RefSeq" id="WP_264325582.1">
    <property type="nucleotide sequence ID" value="NZ_JADEXQ010000043.1"/>
</dbReference>
<dbReference type="PANTHER" id="PTHR43666">
    <property type="entry name" value="TLDD PROTEIN"/>
    <property type="match status" value="1"/>
</dbReference>
<gene>
    <name evidence="2" type="ORF">IQ266_13530</name>
</gene>
<comment type="caution">
    <text evidence="2">The sequence shown here is derived from an EMBL/GenBank/DDBJ whole genome shotgun (WGS) entry which is preliminary data.</text>
</comment>
<dbReference type="GO" id="GO:0008237">
    <property type="term" value="F:metallopeptidase activity"/>
    <property type="evidence" value="ECO:0007669"/>
    <property type="project" value="InterPro"/>
</dbReference>
<organism evidence="2 3">
    <name type="scientific">Romeriopsis navalis LEGE 11480</name>
    <dbReference type="NCBI Taxonomy" id="2777977"/>
    <lineage>
        <taxon>Bacteria</taxon>
        <taxon>Bacillati</taxon>
        <taxon>Cyanobacteriota</taxon>
        <taxon>Cyanophyceae</taxon>
        <taxon>Leptolyngbyales</taxon>
        <taxon>Leptolyngbyaceae</taxon>
        <taxon>Romeriopsis</taxon>
        <taxon>Romeriopsis navalis</taxon>
    </lineage>
</organism>
<sequence>MLELSFNQLVDFLNDNTPADAAFTINLTAENSQFIRFNQAKVRQTGQVQNGVVRLTYMQHQRSGYWEFPLTGDLDVDRQAAAFALDNLKQEVPTLPEDPYLVLPQGNATSREIHAGDLLEMDQVEATLLPRVLDLDFAGIYAAGQILRGYADSAGQKHWFSTDSFSLDYSVFTPDGQAVKGTLAGNHWKPRVYDRKIQESRIQLARLSRPTKTLRRGQYRTYFEPAALAEISYMLSWEGVSEACFQQGSSCFAAMRRGERQLSPKFYLQENFSHGLVPRFNEFGEVAPNQLPIIAQGKLNHLLVSSKTAQEYKIDANGANETETLRAPEIGTGDLSIEDVFQTLDTGLYISNLHYLNWSDQPTGRITGMTRYACFWVEDGEIVAPIENLRFDESLYNFWGDKLIALTDTQEFIPDVASYGNRALGGVWTPGMLVDEFSYTL</sequence>
<dbReference type="InterPro" id="IPR036059">
    <property type="entry name" value="TldD/PmbA_sf"/>
</dbReference>
<dbReference type="AlphaFoldDB" id="A0A928Z4U2"/>
<evidence type="ECO:0000313" key="2">
    <source>
        <dbReference type="EMBL" id="MBE9030753.1"/>
    </source>
</evidence>
<dbReference type="InterPro" id="IPR045569">
    <property type="entry name" value="Metalloprtase-TldD/E_C"/>
</dbReference>
<keyword evidence="3" id="KW-1185">Reference proteome</keyword>
<dbReference type="PANTHER" id="PTHR43666:SF1">
    <property type="entry name" value="CONSERVED PROTEIN"/>
    <property type="match status" value="1"/>
</dbReference>
<dbReference type="Proteomes" id="UP000625316">
    <property type="component" value="Unassembled WGS sequence"/>
</dbReference>
<feature type="domain" description="Metalloprotease TldD/E C-terminal" evidence="1">
    <location>
        <begin position="217"/>
        <end position="438"/>
    </location>
</feature>
<dbReference type="SUPFAM" id="SSF111283">
    <property type="entry name" value="Putative modulator of DNA gyrase, PmbA/TldD"/>
    <property type="match status" value="1"/>
</dbReference>
<accession>A0A928Z4U2</accession>
<dbReference type="EMBL" id="JADEXQ010000043">
    <property type="protein sequence ID" value="MBE9030753.1"/>
    <property type="molecule type" value="Genomic_DNA"/>
</dbReference>
<name>A0A928Z4U2_9CYAN</name>
<evidence type="ECO:0000259" key="1">
    <source>
        <dbReference type="Pfam" id="PF19289"/>
    </source>
</evidence>
<proteinExistence type="predicted"/>
<protein>
    <submittedName>
        <fullName evidence="2">TldD/PmbA family protein</fullName>
    </submittedName>
</protein>
<reference evidence="2" key="1">
    <citation type="submission" date="2020-10" db="EMBL/GenBank/DDBJ databases">
        <authorList>
            <person name="Castelo-Branco R."/>
            <person name="Eusebio N."/>
            <person name="Adriana R."/>
            <person name="Vieira A."/>
            <person name="Brugerolle De Fraissinette N."/>
            <person name="Rezende De Castro R."/>
            <person name="Schneider M.P."/>
            <person name="Vasconcelos V."/>
            <person name="Leao P.N."/>
        </authorList>
    </citation>
    <scope>NUCLEOTIDE SEQUENCE</scope>
    <source>
        <strain evidence="2">LEGE 11480</strain>
    </source>
</reference>
<evidence type="ECO:0000313" key="3">
    <source>
        <dbReference type="Proteomes" id="UP000625316"/>
    </source>
</evidence>
<dbReference type="Pfam" id="PF19289">
    <property type="entry name" value="PmbA_TldD_3rd"/>
    <property type="match status" value="1"/>
</dbReference>